<dbReference type="RefSeq" id="WP_147137075.1">
    <property type="nucleotide sequence ID" value="NZ_BJXA01000043.1"/>
</dbReference>
<dbReference type="AlphaFoldDB" id="A0A511MJX6"/>
<sequence>MTYPDSISARVVLFQGAARSVGVGELVQVLRERGVGAHALHGVAVVTEQLRANVLEEIAAAIAGLLDVDLGDVALAGWARYNRLREAAIRTDPHGIEQVELVTHEITHGYQPRLEIIVDAVPIAEIVLEVAITLLLQPLTATVRSGALVALGQGECTATVSVGVKQVGQILERERILVAAHMIDLRRPIPLLGRPGTPPTAPESGGRRARTSL</sequence>
<protein>
    <submittedName>
        <fullName evidence="2">Uncharacterized protein</fullName>
    </submittedName>
</protein>
<organism evidence="2 3">
    <name type="scientific">Nocardia ninae NBRC 108245</name>
    <dbReference type="NCBI Taxonomy" id="1210091"/>
    <lineage>
        <taxon>Bacteria</taxon>
        <taxon>Bacillati</taxon>
        <taxon>Actinomycetota</taxon>
        <taxon>Actinomycetes</taxon>
        <taxon>Mycobacteriales</taxon>
        <taxon>Nocardiaceae</taxon>
        <taxon>Nocardia</taxon>
    </lineage>
</organism>
<feature type="region of interest" description="Disordered" evidence="1">
    <location>
        <begin position="191"/>
        <end position="213"/>
    </location>
</feature>
<dbReference type="Proteomes" id="UP000321424">
    <property type="component" value="Unassembled WGS sequence"/>
</dbReference>
<gene>
    <name evidence="2" type="ORF">NN4_54430</name>
</gene>
<dbReference type="OrthoDB" id="4543190at2"/>
<evidence type="ECO:0000256" key="1">
    <source>
        <dbReference type="SAM" id="MobiDB-lite"/>
    </source>
</evidence>
<comment type="caution">
    <text evidence="2">The sequence shown here is derived from an EMBL/GenBank/DDBJ whole genome shotgun (WGS) entry which is preliminary data.</text>
</comment>
<evidence type="ECO:0000313" key="3">
    <source>
        <dbReference type="Proteomes" id="UP000321424"/>
    </source>
</evidence>
<keyword evidence="3" id="KW-1185">Reference proteome</keyword>
<proteinExistence type="predicted"/>
<evidence type="ECO:0000313" key="2">
    <source>
        <dbReference type="EMBL" id="GEM40924.1"/>
    </source>
</evidence>
<accession>A0A511MJX6</accession>
<name>A0A511MJX6_9NOCA</name>
<dbReference type="EMBL" id="BJXA01000043">
    <property type="protein sequence ID" value="GEM40924.1"/>
    <property type="molecule type" value="Genomic_DNA"/>
</dbReference>
<reference evidence="2 3" key="1">
    <citation type="submission" date="2019-07" db="EMBL/GenBank/DDBJ databases">
        <title>Whole genome shotgun sequence of Nocardia ninae NBRC 108245.</title>
        <authorList>
            <person name="Hosoyama A."/>
            <person name="Uohara A."/>
            <person name="Ohji S."/>
            <person name="Ichikawa N."/>
        </authorList>
    </citation>
    <scope>NUCLEOTIDE SEQUENCE [LARGE SCALE GENOMIC DNA]</scope>
    <source>
        <strain evidence="2 3">NBRC 108245</strain>
    </source>
</reference>